<evidence type="ECO:0000259" key="8">
    <source>
        <dbReference type="Pfam" id="PF08439"/>
    </source>
</evidence>
<dbReference type="InterPro" id="IPR004438">
    <property type="entry name" value="Peptidase_M3B"/>
</dbReference>
<keyword evidence="3 6" id="KW-0378">Hydrolase</keyword>
<keyword evidence="2 6" id="KW-0479">Metal-binding</keyword>
<reference evidence="9" key="1">
    <citation type="submission" date="2020-10" db="EMBL/GenBank/DDBJ databases">
        <authorList>
            <person name="Gilroy R."/>
        </authorList>
    </citation>
    <scope>NUCLEOTIDE SEQUENCE</scope>
    <source>
        <strain evidence="9">CHK187-14744</strain>
    </source>
</reference>
<evidence type="ECO:0000256" key="4">
    <source>
        <dbReference type="ARBA" id="ARBA00022833"/>
    </source>
</evidence>
<organism evidence="9 10">
    <name type="scientific">Candidatus Onthocola gallistercoris</name>
    <dbReference type="NCBI Taxonomy" id="2840876"/>
    <lineage>
        <taxon>Bacteria</taxon>
        <taxon>Bacillati</taxon>
        <taxon>Bacillota</taxon>
        <taxon>Bacilli</taxon>
        <taxon>Candidatus Onthocola</taxon>
    </lineage>
</organism>
<evidence type="ECO:0000313" key="9">
    <source>
        <dbReference type="EMBL" id="HIU03003.1"/>
    </source>
</evidence>
<accession>A0A9D1KX34</accession>
<reference evidence="9" key="2">
    <citation type="journal article" date="2021" name="PeerJ">
        <title>Extensive microbial diversity within the chicken gut microbiome revealed by metagenomics and culture.</title>
        <authorList>
            <person name="Gilroy R."/>
            <person name="Ravi A."/>
            <person name="Getino M."/>
            <person name="Pursley I."/>
            <person name="Horton D.L."/>
            <person name="Alikhan N.F."/>
            <person name="Baker D."/>
            <person name="Gharbi K."/>
            <person name="Hall N."/>
            <person name="Watson M."/>
            <person name="Adriaenssens E.M."/>
            <person name="Foster-Nyarko E."/>
            <person name="Jarju S."/>
            <person name="Secka A."/>
            <person name="Antonio M."/>
            <person name="Oren A."/>
            <person name="Chaudhuri R.R."/>
            <person name="La Ragione R."/>
            <person name="Hildebrand F."/>
            <person name="Pallen M.J."/>
        </authorList>
    </citation>
    <scope>NUCLEOTIDE SEQUENCE</scope>
    <source>
        <strain evidence="9">CHK187-14744</strain>
    </source>
</reference>
<dbReference type="GO" id="GO:0006518">
    <property type="term" value="P:peptide metabolic process"/>
    <property type="evidence" value="ECO:0007669"/>
    <property type="project" value="TreeGrafter"/>
</dbReference>
<dbReference type="CDD" id="cd09608">
    <property type="entry name" value="M3B_PepF"/>
    <property type="match status" value="1"/>
</dbReference>
<proteinExistence type="inferred from homology"/>
<protein>
    <recommendedName>
        <fullName evidence="6">Oligopeptidase F</fullName>
        <ecNumber evidence="6">3.4.24.-</ecNumber>
    </recommendedName>
</protein>
<keyword evidence="4 6" id="KW-0862">Zinc</keyword>
<dbReference type="InterPro" id="IPR001567">
    <property type="entry name" value="Pept_M3A_M3B_dom"/>
</dbReference>
<comment type="caution">
    <text evidence="9">The sequence shown here is derived from an EMBL/GenBank/DDBJ whole genome shotgun (WGS) entry which is preliminary data.</text>
</comment>
<comment type="function">
    <text evidence="6">Has oligopeptidase activity and degrades a variety of small bioactive peptides.</text>
</comment>
<dbReference type="InterPro" id="IPR042088">
    <property type="entry name" value="OligoPept_F_C"/>
</dbReference>
<evidence type="ECO:0000313" key="10">
    <source>
        <dbReference type="Proteomes" id="UP000824164"/>
    </source>
</evidence>
<dbReference type="InterPro" id="IPR045090">
    <property type="entry name" value="Pept_M3A_M3B"/>
</dbReference>
<evidence type="ECO:0000256" key="1">
    <source>
        <dbReference type="ARBA" id="ARBA00022670"/>
    </source>
</evidence>
<dbReference type="Gene3D" id="1.10.1370.20">
    <property type="entry name" value="Oligoendopeptidase f, C-terminal domain"/>
    <property type="match status" value="1"/>
</dbReference>
<keyword evidence="1 6" id="KW-0645">Protease</keyword>
<feature type="domain" description="Oligopeptidase F N-terminal" evidence="8">
    <location>
        <begin position="114"/>
        <end position="183"/>
    </location>
</feature>
<feature type="domain" description="Peptidase M3A/M3B catalytic" evidence="7">
    <location>
        <begin position="204"/>
        <end position="584"/>
    </location>
</feature>
<dbReference type="GO" id="GO:0006508">
    <property type="term" value="P:proteolysis"/>
    <property type="evidence" value="ECO:0007669"/>
    <property type="project" value="UniProtKB-KW"/>
</dbReference>
<keyword evidence="5 6" id="KW-0482">Metalloprotease</keyword>
<evidence type="ECO:0000256" key="6">
    <source>
        <dbReference type="RuleBase" id="RU368091"/>
    </source>
</evidence>
<dbReference type="Gene3D" id="1.10.287.830">
    <property type="entry name" value="putative peptidase helix hairpin domain like"/>
    <property type="match status" value="1"/>
</dbReference>
<evidence type="ECO:0000256" key="5">
    <source>
        <dbReference type="ARBA" id="ARBA00023049"/>
    </source>
</evidence>
<dbReference type="SUPFAM" id="SSF55486">
    <property type="entry name" value="Metalloproteases ('zincins'), catalytic domain"/>
    <property type="match status" value="1"/>
</dbReference>
<dbReference type="Gene3D" id="1.20.140.70">
    <property type="entry name" value="Oligopeptidase f, N-terminal domain"/>
    <property type="match status" value="1"/>
</dbReference>
<evidence type="ECO:0000256" key="2">
    <source>
        <dbReference type="ARBA" id="ARBA00022723"/>
    </source>
</evidence>
<evidence type="ECO:0000259" key="7">
    <source>
        <dbReference type="Pfam" id="PF01432"/>
    </source>
</evidence>
<comment type="cofactor">
    <cofactor evidence="6">
        <name>Zn(2+)</name>
        <dbReference type="ChEBI" id="CHEBI:29105"/>
    </cofactor>
    <text evidence="6">Binds 1 zinc ion.</text>
</comment>
<dbReference type="GO" id="GO:0004222">
    <property type="term" value="F:metalloendopeptidase activity"/>
    <property type="evidence" value="ECO:0007669"/>
    <property type="project" value="UniProtKB-UniRule"/>
</dbReference>
<dbReference type="Proteomes" id="UP000824164">
    <property type="component" value="Unassembled WGS sequence"/>
</dbReference>
<dbReference type="EC" id="3.4.24.-" evidence="6"/>
<dbReference type="GO" id="GO:0046872">
    <property type="term" value="F:metal ion binding"/>
    <property type="evidence" value="ECO:0007669"/>
    <property type="project" value="UniProtKB-UniRule"/>
</dbReference>
<dbReference type="NCBIfam" id="TIGR00181">
    <property type="entry name" value="pepF"/>
    <property type="match status" value="1"/>
</dbReference>
<dbReference type="Pfam" id="PF01432">
    <property type="entry name" value="Peptidase_M3"/>
    <property type="match status" value="1"/>
</dbReference>
<evidence type="ECO:0000256" key="3">
    <source>
        <dbReference type="ARBA" id="ARBA00022801"/>
    </source>
</evidence>
<name>A0A9D1KX34_9FIRM</name>
<gene>
    <name evidence="9" type="primary">pepF</name>
    <name evidence="9" type="ORF">IAB63_07105</name>
</gene>
<dbReference type="PANTHER" id="PTHR11804">
    <property type="entry name" value="PROTEASE M3 THIMET OLIGOPEPTIDASE-RELATED"/>
    <property type="match status" value="1"/>
</dbReference>
<comment type="similarity">
    <text evidence="6">Belongs to the peptidase M3B family.</text>
</comment>
<dbReference type="AlphaFoldDB" id="A0A9D1KX34"/>
<sequence length="597" mass="68505">MQTLPSRSNMNEAFTWDLSPLYPDTGAFEKDFEEAGKDLSALTDFKNHLSDSPASLYGYLTEKDRQLLRLTRLYSYAFQKSDEDAANSTHQSQKSRALRLYMDFNSATAYEGPEILDFPEGLLERFFKEMPELKIYRHYLEDILRQAERILSPEAEQLLSLSMDMAASPQNIFNMFNNADIRFPVITDETGQAVEITHGRFISLMESRNRQVRKDAFTGLYAAYKAHANTLAAVYQANVKKELFYTRARKYASSLESRLDTNNIPVSVYDQLIDAVHRHLPAMYRYVTLRKKLLGASELHMYDVYTPIIDYAYPKCTYDQAKAMVLDGLAPLGEDYIHRLREGFDNRWIDVYENRGKRSGAYSTCVYGTHPYVLMNFQGQLNDVFTLAHEMGHALHSSYTNETQAFINSDYSIFVAEIASTCNESLLMNYLIDHAASPEEKKYLLNHFLDQFKGTLFRQTMFAEFEKITHSMEAEGQTLTAEALCQIYHDLNQTYFGPDMVIDPGIDMEWARIPHFYTPFYVYQYATGFSAAMAFSNRILGEGEKAVHAYKNFLRGGCSQYPIDLLKSCGVDMTTPQPVETALDLFEHVLSQLEELC</sequence>
<dbReference type="Pfam" id="PF08439">
    <property type="entry name" value="Peptidase_M3_N"/>
    <property type="match status" value="1"/>
</dbReference>
<dbReference type="PANTHER" id="PTHR11804:SF84">
    <property type="entry name" value="SACCHAROLYSIN"/>
    <property type="match status" value="1"/>
</dbReference>
<dbReference type="EMBL" id="DVLT01000045">
    <property type="protein sequence ID" value="HIU03003.1"/>
    <property type="molecule type" value="Genomic_DNA"/>
</dbReference>
<dbReference type="InterPro" id="IPR013647">
    <property type="entry name" value="OligopepF_N_dom"/>
</dbReference>